<reference evidence="5 6" key="1">
    <citation type="journal article" date="2023" name="Elife">
        <title>Identification of key yeast species and microbe-microbe interactions impacting larval growth of Drosophila in the wild.</title>
        <authorList>
            <person name="Mure A."/>
            <person name="Sugiura Y."/>
            <person name="Maeda R."/>
            <person name="Honda K."/>
            <person name="Sakurai N."/>
            <person name="Takahashi Y."/>
            <person name="Watada M."/>
            <person name="Katoh T."/>
            <person name="Gotoh A."/>
            <person name="Gotoh Y."/>
            <person name="Taniguchi I."/>
            <person name="Nakamura K."/>
            <person name="Hayashi T."/>
            <person name="Katayama T."/>
            <person name="Uemura T."/>
            <person name="Hattori Y."/>
        </authorList>
    </citation>
    <scope>NUCLEOTIDE SEQUENCE [LARGE SCALE GENOMIC DNA]</scope>
    <source>
        <strain evidence="5 6">SB-73</strain>
    </source>
</reference>
<evidence type="ECO:0000256" key="1">
    <source>
        <dbReference type="ARBA" id="ARBA00022443"/>
    </source>
</evidence>
<dbReference type="InterPro" id="IPR038765">
    <property type="entry name" value="Papain-like_cys_pep_sf"/>
</dbReference>
<feature type="region of interest" description="Disordered" evidence="3">
    <location>
        <begin position="214"/>
        <end position="334"/>
    </location>
</feature>
<feature type="compositionally biased region" description="Polar residues" evidence="3">
    <location>
        <begin position="347"/>
        <end position="362"/>
    </location>
</feature>
<sequence length="969" mass="108198">MGRLLRKDEVPVGPCKVRALYSWSGESMQDLGFVEGDIIEVLNTGDGDWWTGKLQRNKTVGVFPRNFVEYVDRNQVTESASKFQRTRKLNKAYSYVADPSASYSINATLTDLQIPEPQDTNLSSSQYSHKHRKSHSRSSNHSKSLLESQSSAVSGNSQLSTKSTDEILQDVTLELNSHFLDDINLESHVEDLRTPEFETSFDEATWNAVPTIAEKNNHSKPTPPPHTCSLNSSRSSRVSKNASLQTSQTSQTSVDLNPSESLQASLAALKTSMDSEDKKKVSVEALRGPQLSPKKSNHVSSKSVSSSNAFDPGLKVHARSESSESRHISSSNSPILEADIPFNAKQLESQPADTSIRNTRSSKAALAEEKEKNPNMYTPQPIVHLQENDSKSNFFRKLFPKNSMPHLRRSPSRTSQKSAVSSKSLKNKIKSVKSILSFGISKDDDLYPTNNSVFPLSKSEPRPSFEPLSTKQAMSPGWQTTVKPETLDPIKKPSVPISSIKPPSTKAADVEALGGKWARTRRDLFRARTLTSRDIIKRKHKLELQGVHGDDLVAALNDEAAIDFHDYRLENLTHVDQMVFSMTSWPQLMTPAVFASSLIGRKFKDPVERLRAVFLICATKIAHAQHTTPGNNVMLSRQAMHFELAQTVNSMCSALGIECVVVQGHVRSCGEQDDNIESVVHTWNAVKVNDQWRFLDCQSAAKDGTEDLNIFYFLAPPFQLLYSHIPDNEKQQYVAKSMATAKAALLPLASPAAFAYSTLFNDFWLGMTRLSGLEVCELNLQVPDSEIDIVAFVGRNQCLAQIYWANNVRQVRVKAFVPSGERHAMVRLYAATKQQTRRDIVSMELLWTVEIKLTEDYDNNAPFEFVGRFAAPKLIDHDLYVLEPQCKELGGGSTYLFRVHHFATKLSVKQPLVAVQSPSGRLTKLIPLGTDVNDVFKAEVKTMEVGKWRGVLKSSEQENWTPFCEWYCS</sequence>
<feature type="compositionally biased region" description="Low complexity" evidence="3">
    <location>
        <begin position="141"/>
        <end position="151"/>
    </location>
</feature>
<feature type="compositionally biased region" description="Low complexity" evidence="3">
    <location>
        <begin position="292"/>
        <end position="308"/>
    </location>
</feature>
<dbReference type="InterPro" id="IPR001452">
    <property type="entry name" value="SH3_domain"/>
</dbReference>
<dbReference type="FunFam" id="2.30.30.40:FF:000168">
    <property type="entry name" value="SH3 domain protein (Cyk3)"/>
    <property type="match status" value="1"/>
</dbReference>
<dbReference type="Gene3D" id="2.30.30.40">
    <property type="entry name" value="SH3 Domains"/>
    <property type="match status" value="1"/>
</dbReference>
<proteinExistence type="predicted"/>
<dbReference type="SUPFAM" id="SSF54001">
    <property type="entry name" value="Cysteine proteinases"/>
    <property type="match status" value="1"/>
</dbReference>
<comment type="caution">
    <text evidence="5">The sequence shown here is derived from an EMBL/GenBank/DDBJ whole genome shotgun (WGS) entry which is preliminary data.</text>
</comment>
<feature type="compositionally biased region" description="Polar residues" evidence="3">
    <location>
        <begin position="152"/>
        <end position="161"/>
    </location>
</feature>
<feature type="compositionally biased region" description="Low complexity" evidence="3">
    <location>
        <begin position="229"/>
        <end position="253"/>
    </location>
</feature>
<feature type="compositionally biased region" description="Low complexity" evidence="3">
    <location>
        <begin position="492"/>
        <end position="503"/>
    </location>
</feature>
<protein>
    <submittedName>
        <fullName evidence="5">Cyk3 protein</fullName>
    </submittedName>
</protein>
<accession>A0AAV5RFA5</accession>
<dbReference type="GO" id="GO:0110085">
    <property type="term" value="C:mitotic actomyosin contractile ring"/>
    <property type="evidence" value="ECO:0007669"/>
    <property type="project" value="TreeGrafter"/>
</dbReference>
<feature type="region of interest" description="Disordered" evidence="3">
    <location>
        <begin position="400"/>
        <end position="424"/>
    </location>
</feature>
<dbReference type="GO" id="GO:0140278">
    <property type="term" value="P:mitotic division septum assembly"/>
    <property type="evidence" value="ECO:0007669"/>
    <property type="project" value="TreeGrafter"/>
</dbReference>
<dbReference type="InterPro" id="IPR052557">
    <property type="entry name" value="CAP/Cytokinesis_protein"/>
</dbReference>
<dbReference type="Gene3D" id="3.10.620.30">
    <property type="match status" value="1"/>
</dbReference>
<organism evidence="5 6">
    <name type="scientific">Starmerella bacillaris</name>
    <name type="common">Yeast</name>
    <name type="synonym">Candida zemplinina</name>
    <dbReference type="NCBI Taxonomy" id="1247836"/>
    <lineage>
        <taxon>Eukaryota</taxon>
        <taxon>Fungi</taxon>
        <taxon>Dikarya</taxon>
        <taxon>Ascomycota</taxon>
        <taxon>Saccharomycotina</taxon>
        <taxon>Dipodascomycetes</taxon>
        <taxon>Dipodascales</taxon>
        <taxon>Trichomonascaceae</taxon>
        <taxon>Starmerella</taxon>
    </lineage>
</organism>
<dbReference type="InterPro" id="IPR036028">
    <property type="entry name" value="SH3-like_dom_sf"/>
</dbReference>
<name>A0AAV5RFA5_STABA</name>
<dbReference type="PANTHER" id="PTHR46333:SF2">
    <property type="entry name" value="CYTOKINESIS PROTEIN 3"/>
    <property type="match status" value="1"/>
</dbReference>
<gene>
    <name evidence="5" type="ORF">DASB73_002590</name>
</gene>
<dbReference type="PRINTS" id="PR00452">
    <property type="entry name" value="SH3DOMAIN"/>
</dbReference>
<dbReference type="PANTHER" id="PTHR46333">
    <property type="entry name" value="CYTOKINESIS PROTEIN 3"/>
    <property type="match status" value="1"/>
</dbReference>
<feature type="compositionally biased region" description="Polar residues" evidence="3">
    <location>
        <begin position="467"/>
        <end position="483"/>
    </location>
</feature>
<evidence type="ECO:0000313" key="6">
    <source>
        <dbReference type="Proteomes" id="UP001362899"/>
    </source>
</evidence>
<feature type="compositionally biased region" description="Polar residues" evidence="3">
    <location>
        <begin position="412"/>
        <end position="424"/>
    </location>
</feature>
<evidence type="ECO:0000313" key="5">
    <source>
        <dbReference type="EMBL" id="GMM49301.1"/>
    </source>
</evidence>
<evidence type="ECO:0000256" key="2">
    <source>
        <dbReference type="PROSITE-ProRule" id="PRU00192"/>
    </source>
</evidence>
<dbReference type="AlphaFoldDB" id="A0AAV5RFA5"/>
<dbReference type="InterPro" id="IPR056409">
    <property type="entry name" value="Ig_CYK3_C"/>
</dbReference>
<feature type="region of interest" description="Disordered" evidence="3">
    <location>
        <begin position="347"/>
        <end position="379"/>
    </location>
</feature>
<feature type="domain" description="SH3" evidence="4">
    <location>
        <begin position="12"/>
        <end position="73"/>
    </location>
</feature>
<dbReference type="Proteomes" id="UP001362899">
    <property type="component" value="Unassembled WGS sequence"/>
</dbReference>
<feature type="compositionally biased region" description="Basic residues" evidence="3">
    <location>
        <begin position="128"/>
        <end position="140"/>
    </location>
</feature>
<dbReference type="SMART" id="SM00326">
    <property type="entry name" value="SH3"/>
    <property type="match status" value="1"/>
</dbReference>
<evidence type="ECO:0000259" key="4">
    <source>
        <dbReference type="PROSITE" id="PS50002"/>
    </source>
</evidence>
<evidence type="ECO:0000256" key="3">
    <source>
        <dbReference type="SAM" id="MobiDB-lite"/>
    </source>
</evidence>
<keyword evidence="6" id="KW-1185">Reference proteome</keyword>
<keyword evidence="1 2" id="KW-0728">SH3 domain</keyword>
<feature type="compositionally biased region" description="Polar residues" evidence="3">
    <location>
        <begin position="254"/>
        <end position="264"/>
    </location>
</feature>
<dbReference type="EMBL" id="BTGC01000001">
    <property type="protein sequence ID" value="GMM49301.1"/>
    <property type="molecule type" value="Genomic_DNA"/>
</dbReference>
<feature type="compositionally biased region" description="Basic and acidic residues" evidence="3">
    <location>
        <begin position="273"/>
        <end position="282"/>
    </location>
</feature>
<dbReference type="Pfam" id="PF24584">
    <property type="entry name" value="Ig_CYK3_C"/>
    <property type="match status" value="1"/>
</dbReference>
<dbReference type="Pfam" id="PF00018">
    <property type="entry name" value="SH3_1"/>
    <property type="match status" value="1"/>
</dbReference>
<dbReference type="PROSITE" id="PS50002">
    <property type="entry name" value="SH3"/>
    <property type="match status" value="1"/>
</dbReference>
<feature type="region of interest" description="Disordered" evidence="3">
    <location>
        <begin position="115"/>
        <end position="161"/>
    </location>
</feature>
<dbReference type="SUPFAM" id="SSF50044">
    <property type="entry name" value="SH3-domain"/>
    <property type="match status" value="1"/>
</dbReference>
<feature type="region of interest" description="Disordered" evidence="3">
    <location>
        <begin position="454"/>
        <end position="503"/>
    </location>
</feature>
<feature type="compositionally biased region" description="Basic and acidic residues" evidence="3">
    <location>
        <begin position="318"/>
        <end position="327"/>
    </location>
</feature>